<evidence type="ECO:0000259" key="3">
    <source>
        <dbReference type="PROSITE" id="PS50095"/>
    </source>
</evidence>
<accession>A0A9F5IDL7</accession>
<name>A0A9F5IDL7_PYTBI</name>
<dbReference type="Gene3D" id="2.40.180.10">
    <property type="entry name" value="Catalase core domain"/>
    <property type="match status" value="12"/>
</dbReference>
<dbReference type="PANTHER" id="PTHR45901">
    <property type="entry name" value="PROTEIN CBG12474"/>
    <property type="match status" value="1"/>
</dbReference>
<evidence type="ECO:0000313" key="4">
    <source>
        <dbReference type="Proteomes" id="UP000695026"/>
    </source>
</evidence>
<comment type="caution">
    <text evidence="1">Lacks conserved residue(s) required for the propagation of feature annotation.</text>
</comment>
<gene>
    <name evidence="5" type="primary">LOXHD1</name>
</gene>
<feature type="domain" description="PLAT" evidence="3">
    <location>
        <begin position="978"/>
        <end position="1096"/>
    </location>
</feature>
<dbReference type="InterPro" id="IPR036392">
    <property type="entry name" value="PLAT/LH2_dom_sf"/>
</dbReference>
<feature type="domain" description="PLAT" evidence="3">
    <location>
        <begin position="390"/>
        <end position="510"/>
    </location>
</feature>
<dbReference type="InterPro" id="IPR052970">
    <property type="entry name" value="Inner_ear_hair_cell_LOXHD"/>
</dbReference>
<feature type="domain" description="PLAT" evidence="3">
    <location>
        <begin position="521"/>
        <end position="640"/>
    </location>
</feature>
<dbReference type="KEGG" id="pbi:103062544"/>
<dbReference type="OMA" id="MICEMPA"/>
<dbReference type="GeneID" id="103062544"/>
<dbReference type="PROSITE" id="PS50095">
    <property type="entry name" value="PLAT"/>
    <property type="match status" value="14"/>
</dbReference>
<dbReference type="CTD" id="125336"/>
<feature type="domain" description="PLAT" evidence="3">
    <location>
        <begin position="1617"/>
        <end position="1735"/>
    </location>
</feature>
<feature type="domain" description="PLAT" evidence="3">
    <location>
        <begin position="651"/>
        <end position="796"/>
    </location>
</feature>
<dbReference type="Proteomes" id="UP000695026">
    <property type="component" value="Unplaced"/>
</dbReference>
<organism evidence="4 5">
    <name type="scientific">Python bivittatus</name>
    <name type="common">Burmese python</name>
    <name type="synonym">Python molurus bivittatus</name>
    <dbReference type="NCBI Taxonomy" id="176946"/>
    <lineage>
        <taxon>Eukaryota</taxon>
        <taxon>Metazoa</taxon>
        <taxon>Chordata</taxon>
        <taxon>Craniata</taxon>
        <taxon>Vertebrata</taxon>
        <taxon>Euteleostomi</taxon>
        <taxon>Lepidosauria</taxon>
        <taxon>Squamata</taxon>
        <taxon>Bifurcata</taxon>
        <taxon>Unidentata</taxon>
        <taxon>Episquamata</taxon>
        <taxon>Toxicofera</taxon>
        <taxon>Serpentes</taxon>
        <taxon>Henophidia</taxon>
        <taxon>Pythonidae</taxon>
        <taxon>Python</taxon>
    </lineage>
</organism>
<dbReference type="CDD" id="cd01756">
    <property type="entry name" value="PLAT_repeat"/>
    <property type="match status" value="13"/>
</dbReference>
<feature type="region of interest" description="Disordered" evidence="2">
    <location>
        <begin position="745"/>
        <end position="769"/>
    </location>
</feature>
<feature type="domain" description="PLAT" evidence="3">
    <location>
        <begin position="262"/>
        <end position="377"/>
    </location>
</feature>
<dbReference type="SUPFAM" id="SSF49723">
    <property type="entry name" value="Lipase/lipooxygenase domain (PLAT/LH2 domain)"/>
    <property type="match status" value="15"/>
</dbReference>
<feature type="domain" description="PLAT" evidence="3">
    <location>
        <begin position="1748"/>
        <end position="1872"/>
    </location>
</feature>
<dbReference type="PANTHER" id="PTHR45901:SF3">
    <property type="entry name" value="LIPOXYGENASE HOMOLOGY DOMAIN-CONTAINING PROTEIN 1"/>
    <property type="match status" value="1"/>
</dbReference>
<feature type="domain" description="PLAT" evidence="3">
    <location>
        <begin position="1109"/>
        <end position="1234"/>
    </location>
</feature>
<feature type="domain" description="PLAT" evidence="3">
    <location>
        <begin position="9"/>
        <end position="124"/>
    </location>
</feature>
<dbReference type="OrthoDB" id="5322100at2759"/>
<keyword evidence="4" id="KW-1185">Reference proteome</keyword>
<feature type="domain" description="PLAT" evidence="3">
    <location>
        <begin position="832"/>
        <end position="949"/>
    </location>
</feature>
<evidence type="ECO:0000313" key="5">
    <source>
        <dbReference type="RefSeq" id="XP_025021880.1"/>
    </source>
</evidence>
<feature type="domain" description="PLAT" evidence="3">
    <location>
        <begin position="1889"/>
        <end position="2005"/>
    </location>
</feature>
<dbReference type="SMART" id="SM00308">
    <property type="entry name" value="LH2"/>
    <property type="match status" value="13"/>
</dbReference>
<feature type="region of interest" description="Disordered" evidence="2">
    <location>
        <begin position="1396"/>
        <end position="1415"/>
    </location>
</feature>
<reference evidence="5" key="1">
    <citation type="submission" date="2025-08" db="UniProtKB">
        <authorList>
            <consortium name="RefSeq"/>
        </authorList>
    </citation>
    <scope>IDENTIFICATION</scope>
    <source>
        <tissue evidence="5">Liver</tissue>
    </source>
</reference>
<protein>
    <submittedName>
        <fullName evidence="5">Lipoxygenase homology domain-containing protein 1</fullName>
    </submittedName>
</protein>
<proteinExistence type="predicted"/>
<feature type="domain" description="PLAT" evidence="3">
    <location>
        <begin position="133"/>
        <end position="249"/>
    </location>
</feature>
<evidence type="ECO:0000256" key="2">
    <source>
        <dbReference type="SAM" id="MobiDB-lite"/>
    </source>
</evidence>
<dbReference type="RefSeq" id="XP_025021880.1">
    <property type="nucleotide sequence ID" value="XM_025166112.1"/>
</dbReference>
<evidence type="ECO:0000256" key="1">
    <source>
        <dbReference type="PROSITE-ProRule" id="PRU00152"/>
    </source>
</evidence>
<sequence>MVDPQLTINKYVVRVFTGDVNGSGTDADVFINIFGQNGDTGERRLDNDKDNFEKGAEDKFTLDAPNLGRLRKITIGHNNKGSSAGWFLAKVIIEDIGNKSVYEFPCNRWFALDEDDGKIQRDILVGGTEATGIVYNVAVVTGDVRGAGTNSKIHIVMHGSKGLKNSGKIFLEGGKFERSRTDLFNIEIAALLSPLSRVSIGHDNAGISCGWYCEKVVVYCPFTGIEQTFPCGKWLDENEAEGLVERELYEMVSLRQKRLKKNPWSLWIWTSDIKGAGTDAPIFLQVYGDKGKSDEMKLDNNSDNFEAGQTDKFMIELPDLGTLFKVRIWHEKRSPFSGWHLNKVTLLKTLTKEKYTFSCSRWLDINEDDNEIVRELAAEGPLVAEVIPVIKYRVTVCTGTVSGSGTDANVFVCLIGQHGDTGDRVLQNSVNTVNKFEKGSADEFIIEAVHLKQVSRVRIGHDGKGGSSGWYLAKVIVREDGQPESEAQEFPCYRWLDKNEDDGQIIRELVPDGRSSILENISYHISIKTGDVPGASSDSKVLIKLYGEKADTKKEFLLVSDNDLGNYFERSRIDIFTLDTMDIGKIHRILIGHDNVGLHAGWHLGGVQITIPIHGKLYNFPCNRWLDKNEADGKVEIEVYPSEIMEIEKLINYEVCIVTGDVRNAGTNANVFIQFYGELGKTEVLILKNRSNNYERGATEKFKIEAVEVGRIYKIRIGHDGTGLGDGWFLEKIIIKKMVTKTKETEKKNRKKKKKSTEEEEEEETKETDTMEIYHFAPHRWLASDEEDKELVVELTPEDGSELEGEWGSSYPWSFHMYSPPKFGMKTVIFANIYEVHVITGMIWGAGTDANVYLSIYGERGDSGERHLKHSNNLNKFEKDQVDIFTVRAIDLGELKKVRIRHDDSGSNPAWFLERIDIIDTKEETTYYFPCQRWLAVEEDDGQIARELVPVAEAFVMKDSDNTGSVATLGLEQKANSTTFSVRVKTGDKKNAGTDSNVFIILYGSKDDTGTIYLKASKTNRNKFERGKVDVFTVECVDLGDVKKIKIGHDNTGNSEGWFLEWVEVDAPCLGLCLKLPCGRWLDKSEDDGAIERVLFPAELQTRTYVPFVPYEVTVYTSDLFGAGTDADVFLVLYGADGVCTQQKSLCQNKREQRMFFKRNSVNQFIVELEDVGDILEKIRIGHDGSGINSGWHLDQVDIRRLLPNGKGSEKTTFPCGKWLAKSEDDGEIMRELVPSRVFTEKLMRDGTLKQIDEEIDDSLEIYLYKVSVFTGDIYGAGTDANVFLTIYGDLGDTGERKLRKSETNTNKFERGQEDIFTIEAVDLGTIYKIKIRHDNTLPRPDWYLEKVEILNDATDSLYIFQCERWLSRKKEDLNIERILWEKNYDPGCVSIGDTSLNRDSNANEKDKKTSSSAPEGSLIPYHIVLTTGKEFDSSTNSRVFIIIEGPQKHSTGHMWLDLSEGKTQFADGSVEKFSVMGIDVGEVKSVEILYEVTVETGDFSQAGTDTGIFFTLYGSNGCSEEIQLEKSGNRFEIGQKDTFIMEIPDIAPLKKMRIRTDGTGCRPDWFLEQVIMKNLTTQEVTTFTYSDWLSKQWGDNLTLECEIAAMIDNELMMEYTTYIIQVKTSDIGGAGTDADVFMIIWGENGDTGTLALKESNKSNKFERNQLDVFYFSDIFSLGDLCKVRIWHDNKGIGPGWHLEYIDIEDSVMDKVFRFQCDRWLAKDEEDGQLIRELACANNDILELKERTSYEILTITSNKEDAETKENISIIFEGKRGRSKEFLLENSSRKRRFLRGATDVFQFSSKNVDDIAAICVGHCPKDGKKLSAKPEVYWHVQEIVITEMELGNKYFFKCHAKIPLRTKRGDHKVFECAKVTESFASKARSLVPVKYEVIVVTGSAKGSGTDANVLITIFGANGDSGKRPLKQKFRNLFERGSTDRFYLEVLELGELKKVRIEHDSRGLSPGWLVERIEITNSATGITTNFPCGKWLDKNKGDKLTWRELFPKS</sequence>
<feature type="domain" description="PLAT" evidence="3">
    <location>
        <begin position="1489"/>
        <end position="1604"/>
    </location>
</feature>
<dbReference type="InterPro" id="IPR001024">
    <property type="entry name" value="PLAT/LH2_dom"/>
</dbReference>
<feature type="domain" description="PLAT" evidence="3">
    <location>
        <begin position="1263"/>
        <end position="1381"/>
    </location>
</feature>
<dbReference type="Pfam" id="PF01477">
    <property type="entry name" value="PLAT"/>
    <property type="match status" value="14"/>
</dbReference>
<dbReference type="Gene3D" id="2.60.60.20">
    <property type="entry name" value="PLAT/LH2 domain"/>
    <property type="match status" value="3"/>
</dbReference>